<reference evidence="1 2" key="1">
    <citation type="submission" date="2013-11" db="EMBL/GenBank/DDBJ databases">
        <title>Metagenomic analysis of a methanogenic consortium involved in long chain n-alkane degradation.</title>
        <authorList>
            <person name="Davidova I.A."/>
            <person name="Callaghan A.V."/>
            <person name="Wawrik B."/>
            <person name="Pruitt S."/>
            <person name="Marks C."/>
            <person name="Duncan K.E."/>
            <person name="Suflita J.M."/>
        </authorList>
    </citation>
    <scope>NUCLEOTIDE SEQUENCE [LARGE SCALE GENOMIC DNA]</scope>
    <source>
        <strain evidence="1 2">SPR</strain>
    </source>
</reference>
<dbReference type="STRING" id="1429043.X474_16960"/>
<keyword evidence="2" id="KW-1185">Reference proteome</keyword>
<accession>A0A0D2JTJ0</accession>
<sequence length="66" mass="7701">MPYNIRLSQDNIPINHLMGRLCAKPYSCRRLMWKPIFHGVLTKPVAGMKPFSALLKSEVFDWRLLT</sequence>
<protein>
    <submittedName>
        <fullName evidence="1">Uncharacterized protein</fullName>
    </submittedName>
</protein>
<dbReference type="EMBL" id="AZAC01000023">
    <property type="protein sequence ID" value="KIX12825.1"/>
    <property type="molecule type" value="Genomic_DNA"/>
</dbReference>
<organism evidence="1 2">
    <name type="scientific">Dethiosulfatarculus sandiegensis</name>
    <dbReference type="NCBI Taxonomy" id="1429043"/>
    <lineage>
        <taxon>Bacteria</taxon>
        <taxon>Pseudomonadati</taxon>
        <taxon>Thermodesulfobacteriota</taxon>
        <taxon>Desulfarculia</taxon>
        <taxon>Desulfarculales</taxon>
        <taxon>Desulfarculaceae</taxon>
        <taxon>Dethiosulfatarculus</taxon>
    </lineage>
</organism>
<proteinExistence type="predicted"/>
<dbReference type="InParanoid" id="A0A0D2JTJ0"/>
<dbReference type="AlphaFoldDB" id="A0A0D2JTJ0"/>
<evidence type="ECO:0000313" key="2">
    <source>
        <dbReference type="Proteomes" id="UP000032233"/>
    </source>
</evidence>
<comment type="caution">
    <text evidence="1">The sequence shown here is derived from an EMBL/GenBank/DDBJ whole genome shotgun (WGS) entry which is preliminary data.</text>
</comment>
<gene>
    <name evidence="1" type="ORF">X474_16960</name>
</gene>
<dbReference type="Proteomes" id="UP000032233">
    <property type="component" value="Unassembled WGS sequence"/>
</dbReference>
<evidence type="ECO:0000313" key="1">
    <source>
        <dbReference type="EMBL" id="KIX12825.1"/>
    </source>
</evidence>
<name>A0A0D2JTJ0_9BACT</name>